<organism evidence="1 2">
    <name type="scientific">Microbacterium oxydans</name>
    <dbReference type="NCBI Taxonomy" id="82380"/>
    <lineage>
        <taxon>Bacteria</taxon>
        <taxon>Bacillati</taxon>
        <taxon>Actinomycetota</taxon>
        <taxon>Actinomycetes</taxon>
        <taxon>Micrococcales</taxon>
        <taxon>Microbacteriaceae</taxon>
        <taxon>Microbacterium</taxon>
    </lineage>
</organism>
<dbReference type="OrthoDB" id="4402049at2"/>
<comment type="caution">
    <text evidence="1">The sequence shown here is derived from an EMBL/GenBank/DDBJ whole genome shotgun (WGS) entry which is preliminary data.</text>
</comment>
<dbReference type="PATRIC" id="fig|82380.11.peg.669"/>
<evidence type="ECO:0000313" key="2">
    <source>
        <dbReference type="Proteomes" id="UP000033640"/>
    </source>
</evidence>
<dbReference type="Proteomes" id="UP000033640">
    <property type="component" value="Unassembled WGS sequence"/>
</dbReference>
<dbReference type="InterPro" id="IPR024524">
    <property type="entry name" value="DUF3800"/>
</dbReference>
<gene>
    <name evidence="1" type="ORF">RS83_00646</name>
</gene>
<sequence>MVVIDQINEKTRAERLPNMYGHILSRAAEFPEMRRIIEPPMHVDSVLSSNIQFADWVAACVSRAIDYHLIEDSLYGWVTEKDRFTALHGAFTVESKLHLWHRAVKDLHHSDIIRHYRSRYPITEGQRIAGTVDPAILRRMKAAAERASSSRR</sequence>
<reference evidence="1 2" key="1">
    <citation type="submission" date="2015-02" db="EMBL/GenBank/DDBJ databases">
        <title>Draft genome sequences of ten Microbacterium spp. with emphasis on heavy metal contaminated environments.</title>
        <authorList>
            <person name="Corretto E."/>
        </authorList>
    </citation>
    <scope>NUCLEOTIDE SEQUENCE [LARGE SCALE GENOMIC DNA]</scope>
    <source>
        <strain evidence="1 2">BEL4b</strain>
    </source>
</reference>
<proteinExistence type="predicted"/>
<name>A0A0F0LBJ7_9MICO</name>
<dbReference type="AlphaFoldDB" id="A0A0F0LBJ7"/>
<protein>
    <submittedName>
        <fullName evidence="1">Uncharacterized protein</fullName>
    </submittedName>
</protein>
<dbReference type="Pfam" id="PF12686">
    <property type="entry name" value="DUF3800"/>
    <property type="match status" value="1"/>
</dbReference>
<evidence type="ECO:0000313" key="1">
    <source>
        <dbReference type="EMBL" id="KJL30577.1"/>
    </source>
</evidence>
<dbReference type="EMBL" id="JYIW01000018">
    <property type="protein sequence ID" value="KJL30577.1"/>
    <property type="molecule type" value="Genomic_DNA"/>
</dbReference>
<dbReference type="RefSeq" id="WP_045278078.1">
    <property type="nucleotide sequence ID" value="NZ_JYIW01000018.1"/>
</dbReference>
<accession>A0A0F0LBJ7</accession>